<reference evidence="2 3" key="1">
    <citation type="journal article" date="2018" name="Nat. Biotechnol.">
        <title>A standardized bacterial taxonomy based on genome phylogeny substantially revises the tree of life.</title>
        <authorList>
            <person name="Parks D.H."/>
            <person name="Chuvochina M."/>
            <person name="Waite D.W."/>
            <person name="Rinke C."/>
            <person name="Skarshewski A."/>
            <person name="Chaumeil P.A."/>
            <person name="Hugenholtz P."/>
        </authorList>
    </citation>
    <scope>NUCLEOTIDE SEQUENCE [LARGE SCALE GENOMIC DNA]</scope>
    <source>
        <strain evidence="2">UBA11264</strain>
    </source>
</reference>
<comment type="caution">
    <text evidence="2">The sequence shown here is derived from an EMBL/GenBank/DDBJ whole genome shotgun (WGS) entry which is preliminary data.</text>
</comment>
<gene>
    <name evidence="2" type="ORF">DHV72_19070</name>
</gene>
<accession>A0A9C7V950</accession>
<feature type="chain" id="PRO_5038475997" evidence="1">
    <location>
        <begin position="19"/>
        <end position="69"/>
    </location>
</feature>
<dbReference type="Proteomes" id="UP000262210">
    <property type="component" value="Unassembled WGS sequence"/>
</dbReference>
<keyword evidence="1" id="KW-0732">Signal</keyword>
<proteinExistence type="predicted"/>
<dbReference type="EMBL" id="DPSM01000028">
    <property type="protein sequence ID" value="HCK02103.1"/>
    <property type="molecule type" value="Genomic_DNA"/>
</dbReference>
<evidence type="ECO:0000313" key="3">
    <source>
        <dbReference type="Proteomes" id="UP000262210"/>
    </source>
</evidence>
<name>A0A9C7V950_9GAMM</name>
<sequence length="69" mass="7468">MKMIMLLAAVVAVSPAYAGKITMSNPTSEKLSNGKTLCIYEDAIHSFQFVTKGKCPYAKTFSTTEEGSE</sequence>
<dbReference type="AlphaFoldDB" id="A0A9C7V950"/>
<evidence type="ECO:0000256" key="1">
    <source>
        <dbReference type="SAM" id="SignalP"/>
    </source>
</evidence>
<evidence type="ECO:0000313" key="2">
    <source>
        <dbReference type="EMBL" id="HCK02103.1"/>
    </source>
</evidence>
<feature type="signal peptide" evidence="1">
    <location>
        <begin position="1"/>
        <end position="18"/>
    </location>
</feature>
<organism evidence="2 3">
    <name type="scientific">Serratia grimesii</name>
    <dbReference type="NCBI Taxonomy" id="82995"/>
    <lineage>
        <taxon>Bacteria</taxon>
        <taxon>Pseudomonadati</taxon>
        <taxon>Pseudomonadota</taxon>
        <taxon>Gammaproteobacteria</taxon>
        <taxon>Enterobacterales</taxon>
        <taxon>Yersiniaceae</taxon>
        <taxon>Serratia</taxon>
    </lineage>
</organism>
<protein>
    <submittedName>
        <fullName evidence="2">Uncharacterized protein</fullName>
    </submittedName>
</protein>